<name>A0A2W7MED4_9BACI</name>
<dbReference type="InterPro" id="IPR036704">
    <property type="entry name" value="RraA/RraA-like_sf"/>
</dbReference>
<comment type="cofactor">
    <cofactor evidence="13">
        <name>Mg(2+)</name>
        <dbReference type="ChEBI" id="CHEBI:18420"/>
    </cofactor>
</comment>
<evidence type="ECO:0000256" key="5">
    <source>
        <dbReference type="ARBA" id="ARBA00012213"/>
    </source>
</evidence>
<dbReference type="EC" id="4.1.3.17" evidence="5"/>
<evidence type="ECO:0000256" key="3">
    <source>
        <dbReference type="ARBA" id="ARBA00008621"/>
    </source>
</evidence>
<dbReference type="AlphaFoldDB" id="A0A2W7MED4"/>
<accession>A0A2W7MED4</accession>
<dbReference type="Pfam" id="PF03737">
    <property type="entry name" value="RraA-like"/>
    <property type="match status" value="1"/>
</dbReference>
<evidence type="ECO:0000256" key="8">
    <source>
        <dbReference type="ARBA" id="ARBA00025046"/>
    </source>
</evidence>
<comment type="similarity">
    <text evidence="3">Belongs to the class II aldolase/RraA-like family.</text>
</comment>
<sequence length="204" mass="21584">MSSIEEKFYGLPTTAISDALKGINHMDSAIKPLRDSDKIAGRAFTVNVPAGDNTGVLRGIREAKPGDILVVDGKGFTNRAVAGDFVIGLAKNMGLQGIVIDGAIRDIQGIRDLDFPVFFRASTVAASVKAAPGELQVTISSGGVSVSPGDIIVGDADGVIVIPKANKEEVLQSTLKKIEKDNEREEKYNVSRETALAYLNSVLD</sequence>
<evidence type="ECO:0000256" key="2">
    <source>
        <dbReference type="ARBA" id="ARBA00001968"/>
    </source>
</evidence>
<gene>
    <name evidence="14" type="ORF">C7437_104167</name>
</gene>
<evidence type="ECO:0000313" key="14">
    <source>
        <dbReference type="EMBL" id="PZX04655.1"/>
    </source>
</evidence>
<comment type="catalytic activity">
    <reaction evidence="12">
        <text>oxaloacetate + H(+) = pyruvate + CO2</text>
        <dbReference type="Rhea" id="RHEA:15641"/>
        <dbReference type="ChEBI" id="CHEBI:15361"/>
        <dbReference type="ChEBI" id="CHEBI:15378"/>
        <dbReference type="ChEBI" id="CHEBI:16452"/>
        <dbReference type="ChEBI" id="CHEBI:16526"/>
        <dbReference type="EC" id="4.1.1.112"/>
    </reaction>
</comment>
<feature type="binding site" evidence="13">
    <location>
        <position position="105"/>
    </location>
    <ligand>
        <name>substrate</name>
    </ligand>
</feature>
<evidence type="ECO:0000256" key="7">
    <source>
        <dbReference type="ARBA" id="ARBA00016549"/>
    </source>
</evidence>
<dbReference type="PANTHER" id="PTHR33254:SF4">
    <property type="entry name" value="4-HYDROXY-4-METHYL-2-OXOGLUTARATE ALDOLASE 3-RELATED"/>
    <property type="match status" value="1"/>
</dbReference>
<evidence type="ECO:0000256" key="13">
    <source>
        <dbReference type="PIRSR" id="PIRSR605493-1"/>
    </source>
</evidence>
<evidence type="ECO:0000313" key="15">
    <source>
        <dbReference type="Proteomes" id="UP000248646"/>
    </source>
</evidence>
<protein>
    <recommendedName>
        <fullName evidence="7">Putative 4-hydroxy-4-methyl-2-oxoglutarate aldolase</fullName>
        <ecNumber evidence="6">4.1.1.112</ecNumber>
        <ecNumber evidence="5">4.1.3.17</ecNumber>
    </recommendedName>
    <alternativeName>
        <fullName evidence="11">Oxaloacetate decarboxylase</fullName>
    </alternativeName>
    <alternativeName>
        <fullName evidence="9">Regulator of ribonuclease activity homolog</fullName>
    </alternativeName>
    <alternativeName>
        <fullName evidence="10">RraA-like protein</fullName>
    </alternativeName>
</protein>
<comment type="function">
    <text evidence="8">Catalyzes the aldol cleavage of 4-hydroxy-4-methyl-2-oxoglutarate (HMG) into 2 molecules of pyruvate. Also contains a secondary oxaloacetate (OAA) decarboxylase activity due to the common pyruvate enolate transition state formed following C-C bond cleavage in the retro-aldol and decarboxylation reactions.</text>
</comment>
<keyword evidence="13" id="KW-0460">Magnesium</keyword>
<dbReference type="InterPro" id="IPR005493">
    <property type="entry name" value="RraA/RraA-like"/>
</dbReference>
<evidence type="ECO:0000256" key="12">
    <source>
        <dbReference type="ARBA" id="ARBA00047973"/>
    </source>
</evidence>
<evidence type="ECO:0000256" key="1">
    <source>
        <dbReference type="ARBA" id="ARBA00001342"/>
    </source>
</evidence>
<evidence type="ECO:0000256" key="9">
    <source>
        <dbReference type="ARBA" id="ARBA00029596"/>
    </source>
</evidence>
<keyword evidence="13" id="KW-0479">Metal-binding</keyword>
<evidence type="ECO:0000256" key="10">
    <source>
        <dbReference type="ARBA" id="ARBA00030169"/>
    </source>
</evidence>
<proteinExistence type="inferred from homology"/>
<comment type="catalytic activity">
    <reaction evidence="1">
        <text>4-hydroxy-4-methyl-2-oxoglutarate = 2 pyruvate</text>
        <dbReference type="Rhea" id="RHEA:22748"/>
        <dbReference type="ChEBI" id="CHEBI:15361"/>
        <dbReference type="ChEBI" id="CHEBI:58276"/>
        <dbReference type="EC" id="4.1.3.17"/>
    </reaction>
</comment>
<feature type="binding site" evidence="13">
    <location>
        <begin position="83"/>
        <end position="86"/>
    </location>
    <ligand>
        <name>substrate</name>
    </ligand>
</feature>
<organism evidence="14 15">
    <name type="scientific">Psychrobacillus insolitus</name>
    <dbReference type="NCBI Taxonomy" id="1461"/>
    <lineage>
        <taxon>Bacteria</taxon>
        <taxon>Bacillati</taxon>
        <taxon>Bacillota</taxon>
        <taxon>Bacilli</taxon>
        <taxon>Bacillales</taxon>
        <taxon>Bacillaceae</taxon>
        <taxon>Psychrobacillus</taxon>
    </lineage>
</organism>
<dbReference type="GO" id="GO:0008948">
    <property type="term" value="F:oxaloacetate decarboxylase activity"/>
    <property type="evidence" value="ECO:0007669"/>
    <property type="project" value="UniProtKB-EC"/>
</dbReference>
<dbReference type="EMBL" id="QKZI01000004">
    <property type="protein sequence ID" value="PZX04655.1"/>
    <property type="molecule type" value="Genomic_DNA"/>
</dbReference>
<evidence type="ECO:0000256" key="11">
    <source>
        <dbReference type="ARBA" id="ARBA00032305"/>
    </source>
</evidence>
<evidence type="ECO:0000256" key="4">
    <source>
        <dbReference type="ARBA" id="ARBA00011233"/>
    </source>
</evidence>
<dbReference type="Gene3D" id="3.50.30.40">
    <property type="entry name" value="Ribonuclease E inhibitor RraA/RraA-like"/>
    <property type="match status" value="1"/>
</dbReference>
<dbReference type="SUPFAM" id="SSF89562">
    <property type="entry name" value="RraA-like"/>
    <property type="match status" value="1"/>
</dbReference>
<dbReference type="RefSeq" id="WP_111439818.1">
    <property type="nucleotide sequence ID" value="NZ_QKZI01000004.1"/>
</dbReference>
<dbReference type="GO" id="GO:0047443">
    <property type="term" value="F:4-hydroxy-4-methyl-2-oxoglutarate aldolase activity"/>
    <property type="evidence" value="ECO:0007669"/>
    <property type="project" value="UniProtKB-EC"/>
</dbReference>
<comment type="cofactor">
    <cofactor evidence="2">
        <name>a divalent metal cation</name>
        <dbReference type="ChEBI" id="CHEBI:60240"/>
    </cofactor>
</comment>
<reference evidence="14 15" key="1">
    <citation type="submission" date="2018-06" db="EMBL/GenBank/DDBJ databases">
        <title>Genomic Encyclopedia of Type Strains, Phase IV (KMG-IV): sequencing the most valuable type-strain genomes for metagenomic binning, comparative biology and taxonomic classification.</title>
        <authorList>
            <person name="Goeker M."/>
        </authorList>
    </citation>
    <scope>NUCLEOTIDE SEQUENCE [LARGE SCALE GENOMIC DNA]</scope>
    <source>
        <strain evidence="14 15">DSM 5</strain>
    </source>
</reference>
<dbReference type="GO" id="GO:0046872">
    <property type="term" value="F:metal ion binding"/>
    <property type="evidence" value="ECO:0007669"/>
    <property type="project" value="UniProtKB-KW"/>
</dbReference>
<dbReference type="EC" id="4.1.1.112" evidence="6"/>
<dbReference type="PANTHER" id="PTHR33254">
    <property type="entry name" value="4-HYDROXY-4-METHYL-2-OXOGLUTARATE ALDOLASE 3-RELATED"/>
    <property type="match status" value="1"/>
</dbReference>
<dbReference type="OrthoDB" id="9784786at2"/>
<evidence type="ECO:0000256" key="6">
    <source>
        <dbReference type="ARBA" id="ARBA00012947"/>
    </source>
</evidence>
<comment type="subunit">
    <text evidence="4">Homotrimer.</text>
</comment>
<dbReference type="CDD" id="cd16841">
    <property type="entry name" value="RraA_family"/>
    <property type="match status" value="1"/>
</dbReference>
<dbReference type="Proteomes" id="UP000248646">
    <property type="component" value="Unassembled WGS sequence"/>
</dbReference>
<comment type="caution">
    <text evidence="14">The sequence shown here is derived from an EMBL/GenBank/DDBJ whole genome shotgun (WGS) entry which is preliminary data.</text>
</comment>
<keyword evidence="15" id="KW-1185">Reference proteome</keyword>
<feature type="binding site" evidence="13">
    <location>
        <position position="106"/>
    </location>
    <ligand>
        <name>Mg(2+)</name>
        <dbReference type="ChEBI" id="CHEBI:18420"/>
    </ligand>
</feature>